<gene>
    <name evidence="3 4" type="primary">LOC116410562</name>
    <name evidence="2" type="synonym">LOC108647862</name>
</gene>
<dbReference type="PANTHER" id="PTHR16317">
    <property type="entry name" value="INTEGRIN ALPHA REPEAT DOMAIN-CONTAINING"/>
    <property type="match status" value="1"/>
</dbReference>
<dbReference type="InterPro" id="IPR031793">
    <property type="entry name" value="KICSTOR_ITFG2"/>
</dbReference>
<name>A0A8J1JKU4_XENTR</name>
<dbReference type="GeneID" id="116410562"/>
<evidence type="ECO:0000313" key="4">
    <source>
        <dbReference type="Xenbase" id="XB-GENE-29096375"/>
    </source>
</evidence>
<dbReference type="OrthoDB" id="9996127at2759"/>
<dbReference type="GO" id="GO:0032006">
    <property type="term" value="P:regulation of TOR signaling"/>
    <property type="evidence" value="ECO:0000318"/>
    <property type="project" value="GO_Central"/>
</dbReference>
<evidence type="ECO:0000313" key="1">
    <source>
        <dbReference type="Proteomes" id="UP000008143"/>
    </source>
</evidence>
<dbReference type="KEGG" id="xtr:116410562"/>
<dbReference type="KEGG" id="xtr:108647862"/>
<evidence type="ECO:0000313" key="3">
    <source>
        <dbReference type="RefSeq" id="XP_031757257.1"/>
    </source>
</evidence>
<protein>
    <submittedName>
        <fullName evidence="2 3">KICSTOR complex protein ITFG2</fullName>
    </submittedName>
</protein>
<dbReference type="Xenbase" id="XB-GENE-29096375">
    <property type="gene designation" value="LOC116410562"/>
</dbReference>
<dbReference type="RefSeq" id="XP_031757256.1">
    <property type="nucleotide sequence ID" value="XM_031901396.1"/>
</dbReference>
<sequence length="176" mass="19032">MDKEREIEAKTLRTKLTCVGVGDVCNKGKNFVIAVSAEGWFHLFDLSAKPEGPLDPLQGDEQKATYTQHLPANTKLALISDIDGDGLCELLLGYTDRVVRAFCWESPPDADLTCGQLVALKKWLLEGQVDSLSVNPAADGTLELMVSQPGCGYAVAAELQKQGERREGGKEAPNDV</sequence>
<dbReference type="Pfam" id="PF15907">
    <property type="entry name" value="Itfg2"/>
    <property type="match status" value="1"/>
</dbReference>
<dbReference type="GO" id="GO:0140007">
    <property type="term" value="C:KICSTOR complex"/>
    <property type="evidence" value="ECO:0000318"/>
    <property type="project" value="GO_Central"/>
</dbReference>
<evidence type="ECO:0000313" key="2">
    <source>
        <dbReference type="RefSeq" id="XP_031757256.1"/>
    </source>
</evidence>
<proteinExistence type="predicted"/>
<dbReference type="AlphaFoldDB" id="A0A8J1JKU4"/>
<keyword evidence="1" id="KW-1185">Reference proteome</keyword>
<dbReference type="Proteomes" id="UP000008143">
    <property type="component" value="Chromosome 4"/>
</dbReference>
<accession>A0A8J1JKU4</accession>
<dbReference type="PANTHER" id="PTHR16317:SF1">
    <property type="entry name" value="KICSTOR COMPLEX PROTEIN ITFG2"/>
    <property type="match status" value="1"/>
</dbReference>
<organism evidence="1 2">
    <name type="scientific">Xenopus tropicalis</name>
    <name type="common">Western clawed frog</name>
    <name type="synonym">Silurana tropicalis</name>
    <dbReference type="NCBI Taxonomy" id="8364"/>
    <lineage>
        <taxon>Eukaryota</taxon>
        <taxon>Metazoa</taxon>
        <taxon>Chordata</taxon>
        <taxon>Craniata</taxon>
        <taxon>Vertebrata</taxon>
        <taxon>Euteleostomi</taxon>
        <taxon>Amphibia</taxon>
        <taxon>Batrachia</taxon>
        <taxon>Anura</taxon>
        <taxon>Pipoidea</taxon>
        <taxon>Pipidae</taxon>
        <taxon>Xenopodinae</taxon>
        <taxon>Xenopus</taxon>
        <taxon>Silurana</taxon>
    </lineage>
</organism>
<reference evidence="2 3" key="1">
    <citation type="submission" date="2025-04" db="UniProtKB">
        <authorList>
            <consortium name="RefSeq"/>
        </authorList>
    </citation>
    <scope>IDENTIFICATION</scope>
    <source>
        <strain evidence="2 3">Nigerian</strain>
        <tissue evidence="2 3">Liver and blood</tissue>
    </source>
</reference>
<dbReference type="RefSeq" id="XP_031757257.1">
    <property type="nucleotide sequence ID" value="XM_031901397.1"/>
</dbReference>
<dbReference type="AGR" id="Xenbase:XB-GENE-29096375"/>